<sequence length="495" mass="52039">MKSTSLESPALRALGAAPSRGGATDAEGLPVGAGALHPRAPLGAYEPSAQRADGLHSPPPPREPVTLVGAEQALDRLLHAAFDDDARGLRLTRQQLEGLTPEGWITFLALMNTAQNGQLAQLEAKAMEIHANAMQMCRAEQAKELLKQGENGKAQAANAKSSTDWAFIANVALALVTLVSGTLKTAAGANHASGFCELFAGGFALAKIVATCRAQAAGNAEEAKHWNQEAEKFSDLETKFLGFSMAIDVLSVGRVVAAGKLIADATKTQLGNATTLKNIVGDSLTASKQVTRDAIKLEAANVGQAVAGTVEADVTASIRASFGTMGRSLGEAQFTKLFNRMGIEQMVTRAVQGAVTRSVKSAATTGVAETENLVKEIARQVERQAWGAGARAALWNTPNTIKRVASAGIVGGRSIAEGVIELRQNKLQLELQKSLIDARFLQYLIDDFQQASKSALDGLKRANTRTTDMQASLMEQSALHGRMLQGIAGVAHTTA</sequence>
<evidence type="ECO:0000313" key="3">
    <source>
        <dbReference type="Proteomes" id="UP000035651"/>
    </source>
</evidence>
<geneLocation type="plasmid" evidence="2 3">
    <name>pPF72-1</name>
</geneLocation>
<feature type="region of interest" description="Disordered" evidence="1">
    <location>
        <begin position="1"/>
        <end position="42"/>
    </location>
</feature>
<dbReference type="EMBL" id="CP011808">
    <property type="protein sequence ID" value="AKM33393.1"/>
    <property type="molecule type" value="Genomic_DNA"/>
</dbReference>
<dbReference type="AlphaFoldDB" id="A0A0H3X364"/>
<dbReference type="OrthoDB" id="6479672at2"/>
<gene>
    <name evidence="2" type="ORF">AB870_24750</name>
</gene>
<dbReference type="RefSeq" id="WP_047909352.1">
    <property type="nucleotide sequence ID" value="NZ_CP011808.2"/>
</dbReference>
<keyword evidence="3" id="KW-1185">Reference proteome</keyword>
<evidence type="ECO:0000256" key="1">
    <source>
        <dbReference type="SAM" id="MobiDB-lite"/>
    </source>
</evidence>
<organism evidence="2 3">
    <name type="scientific">Pandoraea faecigallinarum</name>
    <dbReference type="NCBI Taxonomy" id="656179"/>
    <lineage>
        <taxon>Bacteria</taxon>
        <taxon>Pseudomonadati</taxon>
        <taxon>Pseudomonadota</taxon>
        <taxon>Betaproteobacteria</taxon>
        <taxon>Burkholderiales</taxon>
        <taxon>Burkholderiaceae</taxon>
        <taxon>Pandoraea</taxon>
    </lineage>
</organism>
<dbReference type="Proteomes" id="UP000035651">
    <property type="component" value="Plasmid pPF72-1"/>
</dbReference>
<proteinExistence type="predicted"/>
<name>A0A0H3X364_9BURK</name>
<keyword evidence="2" id="KW-0614">Plasmid</keyword>
<evidence type="ECO:0000313" key="2">
    <source>
        <dbReference type="EMBL" id="AKM33393.1"/>
    </source>
</evidence>
<reference evidence="2" key="1">
    <citation type="submission" date="2016-06" db="EMBL/GenBank/DDBJ databases">
        <title>Complete Genome Sequence of Pandoraea faecigallinarum DSM-23572.</title>
        <authorList>
            <person name="Yong D."/>
            <person name="Ee R."/>
            <person name="Lim Y.-L."/>
            <person name="Yin W.-F."/>
            <person name="Chan K.-G."/>
        </authorList>
    </citation>
    <scope>NUCLEOTIDE SEQUENCE</scope>
    <source>
        <strain evidence="2">DSM 23572</strain>
        <plasmid evidence="2">pPF72-1</plasmid>
    </source>
</reference>
<protein>
    <submittedName>
        <fullName evidence="2">Uncharacterized protein</fullName>
    </submittedName>
</protein>
<accession>A0A0H3X364</accession>
<dbReference type="KEGG" id="pfg:AB870_24750"/>
<dbReference type="PATRIC" id="fig|656179.3.peg.5325"/>